<keyword evidence="3" id="KW-1185">Reference proteome</keyword>
<feature type="chain" id="PRO_5044840623" evidence="1">
    <location>
        <begin position="29"/>
        <end position="93"/>
    </location>
</feature>
<organism evidence="2 3">
    <name type="scientific">Riccia sorocarpa</name>
    <dbReference type="NCBI Taxonomy" id="122646"/>
    <lineage>
        <taxon>Eukaryota</taxon>
        <taxon>Viridiplantae</taxon>
        <taxon>Streptophyta</taxon>
        <taxon>Embryophyta</taxon>
        <taxon>Marchantiophyta</taxon>
        <taxon>Marchantiopsida</taxon>
        <taxon>Marchantiidae</taxon>
        <taxon>Marchantiales</taxon>
        <taxon>Ricciaceae</taxon>
        <taxon>Riccia</taxon>
    </lineage>
</organism>
<sequence length="93" mass="10425">MMMGIMRNAASALFFFTLILSLNEDIKGCHCEMEVLFKRGPTMNIEGREDANVGHPVIPSNCMFPLCCCEHGLPPSPGDGRCQLEKRCCCWDR</sequence>
<evidence type="ECO:0000256" key="1">
    <source>
        <dbReference type="SAM" id="SignalP"/>
    </source>
</evidence>
<reference evidence="2 3" key="1">
    <citation type="submission" date="2024-09" db="EMBL/GenBank/DDBJ databases">
        <title>Chromosome-scale assembly of Riccia sorocarpa.</title>
        <authorList>
            <person name="Paukszto L."/>
        </authorList>
    </citation>
    <scope>NUCLEOTIDE SEQUENCE [LARGE SCALE GENOMIC DNA]</scope>
    <source>
        <strain evidence="2">LP-2024</strain>
        <tissue evidence="2">Aerial parts of the thallus</tissue>
    </source>
</reference>
<keyword evidence="1" id="KW-0732">Signal</keyword>
<gene>
    <name evidence="2" type="ORF">R1sor_023703</name>
</gene>
<name>A0ABD3GNF0_9MARC</name>
<evidence type="ECO:0000313" key="2">
    <source>
        <dbReference type="EMBL" id="KAL3680747.1"/>
    </source>
</evidence>
<dbReference type="Proteomes" id="UP001633002">
    <property type="component" value="Unassembled WGS sequence"/>
</dbReference>
<proteinExistence type="predicted"/>
<comment type="caution">
    <text evidence="2">The sequence shown here is derived from an EMBL/GenBank/DDBJ whole genome shotgun (WGS) entry which is preliminary data.</text>
</comment>
<accession>A0ABD3GNF0</accession>
<dbReference type="EMBL" id="JBJQOH010000007">
    <property type="protein sequence ID" value="KAL3680747.1"/>
    <property type="molecule type" value="Genomic_DNA"/>
</dbReference>
<evidence type="ECO:0000313" key="3">
    <source>
        <dbReference type="Proteomes" id="UP001633002"/>
    </source>
</evidence>
<feature type="signal peptide" evidence="1">
    <location>
        <begin position="1"/>
        <end position="28"/>
    </location>
</feature>
<dbReference type="AlphaFoldDB" id="A0ABD3GNF0"/>
<protein>
    <submittedName>
        <fullName evidence="2">Uncharacterized protein</fullName>
    </submittedName>
</protein>